<dbReference type="AlphaFoldDB" id="A0AA39GNS0"/>
<comment type="similarity">
    <text evidence="3">Belongs to the SSK1 family.</text>
</comment>
<proteinExistence type="inferred from homology"/>
<dbReference type="GO" id="GO:0000156">
    <property type="term" value="F:phosphorelay response regulator activity"/>
    <property type="evidence" value="ECO:0007669"/>
    <property type="project" value="UniProtKB-ARBA"/>
</dbReference>
<feature type="region of interest" description="Disordered" evidence="5">
    <location>
        <begin position="211"/>
        <end position="315"/>
    </location>
</feature>
<dbReference type="SUPFAM" id="SSF52172">
    <property type="entry name" value="CheY-like"/>
    <property type="match status" value="1"/>
</dbReference>
<feature type="region of interest" description="Disordered" evidence="5">
    <location>
        <begin position="485"/>
        <end position="614"/>
    </location>
</feature>
<feature type="modified residue" description="4-aspartylphosphate" evidence="4">
    <location>
        <position position="671"/>
    </location>
</feature>
<feature type="domain" description="Response regulatory" evidence="6">
    <location>
        <begin position="622"/>
        <end position="772"/>
    </location>
</feature>
<name>A0AA39GNS0_SARSR</name>
<dbReference type="PROSITE" id="PS50110">
    <property type="entry name" value="RESPONSE_REGULATORY"/>
    <property type="match status" value="1"/>
</dbReference>
<evidence type="ECO:0000256" key="1">
    <source>
        <dbReference type="ARBA" id="ARBA00022553"/>
    </source>
</evidence>
<feature type="region of interest" description="Disordered" evidence="5">
    <location>
        <begin position="800"/>
        <end position="819"/>
    </location>
</feature>
<feature type="compositionally biased region" description="Polar residues" evidence="5">
    <location>
        <begin position="297"/>
        <end position="315"/>
    </location>
</feature>
<keyword evidence="2" id="KW-0902">Two-component regulatory system</keyword>
<dbReference type="PANTHER" id="PTHR45339">
    <property type="entry name" value="HYBRID SIGNAL TRANSDUCTION HISTIDINE KINASE J"/>
    <property type="match status" value="1"/>
</dbReference>
<feature type="compositionally biased region" description="Polar residues" evidence="5">
    <location>
        <begin position="486"/>
        <end position="500"/>
    </location>
</feature>
<comment type="caution">
    <text evidence="7">The sequence shown here is derived from an EMBL/GenBank/DDBJ whole genome shotgun (WGS) entry which is preliminary data.</text>
</comment>
<dbReference type="Gene3D" id="3.40.50.2300">
    <property type="match status" value="1"/>
</dbReference>
<evidence type="ECO:0000256" key="2">
    <source>
        <dbReference type="ARBA" id="ARBA00023012"/>
    </source>
</evidence>
<keyword evidence="8" id="KW-1185">Reference proteome</keyword>
<accession>A0AA39GNS0</accession>
<organism evidence="7 8">
    <name type="scientific">Sarocladium strictum</name>
    <name type="common">Black bundle disease fungus</name>
    <name type="synonym">Acremonium strictum</name>
    <dbReference type="NCBI Taxonomy" id="5046"/>
    <lineage>
        <taxon>Eukaryota</taxon>
        <taxon>Fungi</taxon>
        <taxon>Dikarya</taxon>
        <taxon>Ascomycota</taxon>
        <taxon>Pezizomycotina</taxon>
        <taxon>Sordariomycetes</taxon>
        <taxon>Hypocreomycetidae</taxon>
        <taxon>Hypocreales</taxon>
        <taxon>Sarocladiaceae</taxon>
        <taxon>Sarocladium</taxon>
    </lineage>
</organism>
<feature type="compositionally biased region" description="Low complexity" evidence="5">
    <location>
        <begin position="19"/>
        <end position="29"/>
    </location>
</feature>
<feature type="region of interest" description="Disordered" evidence="5">
    <location>
        <begin position="1"/>
        <end position="137"/>
    </location>
</feature>
<feature type="compositionally biased region" description="Basic residues" evidence="5">
    <location>
        <begin position="8"/>
        <end position="18"/>
    </location>
</feature>
<feature type="compositionally biased region" description="Polar residues" evidence="5">
    <location>
        <begin position="32"/>
        <end position="46"/>
    </location>
</feature>
<feature type="compositionally biased region" description="Pro residues" evidence="5">
    <location>
        <begin position="560"/>
        <end position="575"/>
    </location>
</feature>
<gene>
    <name evidence="7" type="ORF">NLU13_0110</name>
</gene>
<evidence type="ECO:0000259" key="6">
    <source>
        <dbReference type="PROSITE" id="PS50110"/>
    </source>
</evidence>
<dbReference type="InterPro" id="IPR011006">
    <property type="entry name" value="CheY-like_superfamily"/>
</dbReference>
<dbReference type="InterPro" id="IPR001789">
    <property type="entry name" value="Sig_transdc_resp-reg_receiver"/>
</dbReference>
<feature type="compositionally biased region" description="Basic and acidic residues" evidence="5">
    <location>
        <begin position="77"/>
        <end position="87"/>
    </location>
</feature>
<evidence type="ECO:0000313" key="8">
    <source>
        <dbReference type="Proteomes" id="UP001175261"/>
    </source>
</evidence>
<keyword evidence="1 4" id="KW-0597">Phosphoprotein</keyword>
<evidence type="ECO:0000313" key="7">
    <source>
        <dbReference type="EMBL" id="KAK0390606.1"/>
    </source>
</evidence>
<dbReference type="SMART" id="SM00448">
    <property type="entry name" value="REC"/>
    <property type="match status" value="1"/>
</dbReference>
<feature type="region of interest" description="Disordered" evidence="5">
    <location>
        <begin position="444"/>
        <end position="466"/>
    </location>
</feature>
<evidence type="ECO:0000256" key="3">
    <source>
        <dbReference type="ARBA" id="ARBA00093463"/>
    </source>
</evidence>
<feature type="compositionally biased region" description="Basic and acidic residues" evidence="5">
    <location>
        <begin position="94"/>
        <end position="106"/>
    </location>
</feature>
<feature type="compositionally biased region" description="Polar residues" evidence="5">
    <location>
        <begin position="211"/>
        <end position="231"/>
    </location>
</feature>
<dbReference type="FunFam" id="3.40.50.2300:FF:000146">
    <property type="entry name" value="Putative two-component response regulator SSK1p"/>
    <property type="match status" value="1"/>
</dbReference>
<dbReference type="CDD" id="cd17546">
    <property type="entry name" value="REC_hyHK_CKI1_RcsC-like"/>
    <property type="match status" value="1"/>
</dbReference>
<feature type="compositionally biased region" description="Basic and acidic residues" evidence="5">
    <location>
        <begin position="518"/>
        <end position="527"/>
    </location>
</feature>
<dbReference type="Proteomes" id="UP001175261">
    <property type="component" value="Unassembled WGS sequence"/>
</dbReference>
<evidence type="ECO:0000256" key="5">
    <source>
        <dbReference type="SAM" id="MobiDB-lite"/>
    </source>
</evidence>
<dbReference type="EMBL" id="JAPDFR010000001">
    <property type="protein sequence ID" value="KAK0390606.1"/>
    <property type="molecule type" value="Genomic_DNA"/>
</dbReference>
<sequence length="819" mass="87137">MVDIASRIRAKLSRRRHSSTAPSLASSRSAVDETSSVTSQSRSQGHSFGRSCEGSSLGDSAVGKHGDLAASTLSSLPRDDSTRDSHGHSSGRTWEADAHDEDDRRHSISQLTTPSDPAPASNATPARGAGLDSNAPATAARPAVASLSSAITAADATAIATTGPSSIPDDRDAPATSLFPRPSSACSSTATPAAASITAIVDHRQLASSIVQGQPQPTSNLPSIHESSNPASPGRGDPVFHEASEDAGGDGDDENEDDSDSPNRQAARLRGLADDPSSLGLHTPNSAPTPGFLIRSPTGSSLRPQTLSRQQSLVSNRHTNLVHTLLLPASTTMGDGVAPSDGNMPIRKIWVKRPGASATLVPIKEDDLVDDVRDLILRKYANSLGRTFDSPDLTIRIHPREQQHRDRTLGPEEHMCRIIDAYFPGGQTVDEALIIDIPRRTPKASPRAPLHPYYTDDGRPSEAGEGYFPPVHSVPSPHLPLAVPATTGSHNLPHSISVLGTGQIPPIPSPGATGGRRAYRDRPERPRLGRTHTSSPTVLASGAPNPAPAVPPAASHDQPGHPPTAPPLPTSPGPEPIARTATPPLRTQSPRPGVRPRRTKKIPPEPQAVQPGAFSGGVPPINVLIVEDNPINLRLLEAFVKRLKVRWQTAMNGRDAVKKWRSGGFHLVLMDIMLPVMNGLEATREIRRLERVNSIGVFSSSPGSVVDDPNGELAEQDRLENLALFKSPVIVVALTASSLQSDRHEALAAGCNDFLTKPVNFVWLEQKVMEWGCMQALIDFDGWRKWKDFSQSGEDEAAKKAASAKLKTKKNRSSLTSVA</sequence>
<reference evidence="7" key="1">
    <citation type="submission" date="2022-10" db="EMBL/GenBank/DDBJ databases">
        <title>Determination and structural analysis of whole genome sequence of Sarocladium strictum F4-1.</title>
        <authorList>
            <person name="Hu L."/>
            <person name="Jiang Y."/>
        </authorList>
    </citation>
    <scope>NUCLEOTIDE SEQUENCE</scope>
    <source>
        <strain evidence="7">F4-1</strain>
    </source>
</reference>
<feature type="region of interest" description="Disordered" evidence="5">
    <location>
        <begin position="161"/>
        <end position="190"/>
    </location>
</feature>
<feature type="compositionally biased region" description="Acidic residues" evidence="5">
    <location>
        <begin position="245"/>
        <end position="260"/>
    </location>
</feature>
<evidence type="ECO:0000256" key="4">
    <source>
        <dbReference type="PROSITE-ProRule" id="PRU00169"/>
    </source>
</evidence>
<dbReference type="Pfam" id="PF00072">
    <property type="entry name" value="Response_reg"/>
    <property type="match status" value="1"/>
</dbReference>
<dbReference type="PANTHER" id="PTHR45339:SF1">
    <property type="entry name" value="HYBRID SIGNAL TRANSDUCTION HISTIDINE KINASE J"/>
    <property type="match status" value="1"/>
</dbReference>
<protein>
    <recommendedName>
        <fullName evidence="6">Response regulatory domain-containing protein</fullName>
    </recommendedName>
</protein>